<dbReference type="AlphaFoldDB" id="A0A2M8LGZ2"/>
<sequence length="87" mass="10366">MLKGKRVVNVKRRKGESFEGLYRRFSRRVQQSGNMLQTRKIRFHESEPNKAKVKRSALRRIVTGVKRQYLIRIGQLDETDRGGPRRR</sequence>
<name>A0A2M8LGZ2_9BACT</name>
<evidence type="ECO:0000313" key="5">
    <source>
        <dbReference type="EMBL" id="PJE76713.1"/>
    </source>
</evidence>
<evidence type="ECO:0000256" key="2">
    <source>
        <dbReference type="ARBA" id="ARBA00022980"/>
    </source>
</evidence>
<gene>
    <name evidence="5" type="ORF">COV05_03020</name>
</gene>
<keyword evidence="3" id="KW-0687">Ribonucleoprotein</keyword>
<evidence type="ECO:0000256" key="3">
    <source>
        <dbReference type="ARBA" id="ARBA00023274"/>
    </source>
</evidence>
<organism evidence="5 6">
    <name type="scientific">Candidatus Uhrbacteria bacterium CG10_big_fil_rev_8_21_14_0_10_48_16</name>
    <dbReference type="NCBI Taxonomy" id="1975038"/>
    <lineage>
        <taxon>Bacteria</taxon>
        <taxon>Candidatus Uhriibacteriota</taxon>
    </lineage>
</organism>
<comment type="similarity">
    <text evidence="1">Belongs to the bacterial ribosomal protein bS21 family.</text>
</comment>
<dbReference type="EMBL" id="PFEU01000015">
    <property type="protein sequence ID" value="PJE76713.1"/>
    <property type="molecule type" value="Genomic_DNA"/>
</dbReference>
<accession>A0A2M8LGZ2</accession>
<evidence type="ECO:0000256" key="1">
    <source>
        <dbReference type="ARBA" id="ARBA00006640"/>
    </source>
</evidence>
<keyword evidence="2" id="KW-0689">Ribosomal protein</keyword>
<proteinExistence type="inferred from homology"/>
<dbReference type="Proteomes" id="UP000231436">
    <property type="component" value="Unassembled WGS sequence"/>
</dbReference>
<dbReference type="GO" id="GO:0006412">
    <property type="term" value="P:translation"/>
    <property type="evidence" value="ECO:0007669"/>
    <property type="project" value="InterPro"/>
</dbReference>
<dbReference type="Pfam" id="PF01165">
    <property type="entry name" value="Ribosomal_S21"/>
    <property type="match status" value="1"/>
</dbReference>
<comment type="caution">
    <text evidence="5">The sequence shown here is derived from an EMBL/GenBank/DDBJ whole genome shotgun (WGS) entry which is preliminary data.</text>
</comment>
<dbReference type="GO" id="GO:1990904">
    <property type="term" value="C:ribonucleoprotein complex"/>
    <property type="evidence" value="ECO:0007669"/>
    <property type="project" value="UniProtKB-KW"/>
</dbReference>
<protein>
    <recommendedName>
        <fullName evidence="4">Small ribosomal subunit protein bS21</fullName>
    </recommendedName>
</protein>
<evidence type="ECO:0000313" key="6">
    <source>
        <dbReference type="Proteomes" id="UP000231436"/>
    </source>
</evidence>
<dbReference type="GO" id="GO:0005840">
    <property type="term" value="C:ribosome"/>
    <property type="evidence" value="ECO:0007669"/>
    <property type="project" value="UniProtKB-KW"/>
</dbReference>
<dbReference type="GO" id="GO:0003735">
    <property type="term" value="F:structural constituent of ribosome"/>
    <property type="evidence" value="ECO:0007669"/>
    <property type="project" value="InterPro"/>
</dbReference>
<dbReference type="InterPro" id="IPR001911">
    <property type="entry name" value="Ribosomal_bS21"/>
</dbReference>
<evidence type="ECO:0000256" key="4">
    <source>
        <dbReference type="ARBA" id="ARBA00035135"/>
    </source>
</evidence>
<reference evidence="6" key="1">
    <citation type="submission" date="2017-09" db="EMBL/GenBank/DDBJ databases">
        <title>Depth-based differentiation of microbial function through sediment-hosted aquifers and enrichment of novel symbionts in the deep terrestrial subsurface.</title>
        <authorList>
            <person name="Probst A.J."/>
            <person name="Ladd B."/>
            <person name="Jarett J.K."/>
            <person name="Geller-Mcgrath D.E."/>
            <person name="Sieber C.M.K."/>
            <person name="Emerson J.B."/>
            <person name="Anantharaman K."/>
            <person name="Thomas B.C."/>
            <person name="Malmstrom R."/>
            <person name="Stieglmeier M."/>
            <person name="Klingl A."/>
            <person name="Woyke T."/>
            <person name="Ryan C.M."/>
            <person name="Banfield J.F."/>
        </authorList>
    </citation>
    <scope>NUCLEOTIDE SEQUENCE [LARGE SCALE GENOMIC DNA]</scope>
</reference>